<protein>
    <recommendedName>
        <fullName evidence="7 18">CDP-diacylglycerol--glycerol-3-phosphate 3-phosphatidyltransferase</fullName>
        <ecNumber evidence="6 18">2.7.8.5</ecNumber>
    </recommendedName>
</protein>
<evidence type="ECO:0000256" key="10">
    <source>
        <dbReference type="ARBA" id="ARBA00022679"/>
    </source>
</evidence>
<dbReference type="EMBL" id="SMAL01000004">
    <property type="protein sequence ID" value="TCT15033.1"/>
    <property type="molecule type" value="Genomic_DNA"/>
</dbReference>
<evidence type="ECO:0000313" key="22">
    <source>
        <dbReference type="Proteomes" id="UP000294902"/>
    </source>
</evidence>
<dbReference type="RefSeq" id="WP_132251955.1">
    <property type="nucleotide sequence ID" value="NZ_SMAL01000004.1"/>
</dbReference>
<feature type="transmembrane region" description="Helical" evidence="20">
    <location>
        <begin position="72"/>
        <end position="96"/>
    </location>
</feature>
<feature type="transmembrane region" description="Helical" evidence="20">
    <location>
        <begin position="32"/>
        <end position="51"/>
    </location>
</feature>
<feature type="transmembrane region" description="Helical" evidence="20">
    <location>
        <begin position="7"/>
        <end position="26"/>
    </location>
</feature>
<dbReference type="GO" id="GO:0008444">
    <property type="term" value="F:CDP-diacylglycerol-glycerol-3-phosphate 3-phosphatidyltransferase activity"/>
    <property type="evidence" value="ECO:0007669"/>
    <property type="project" value="UniProtKB-UniRule"/>
</dbReference>
<dbReference type="PIRSF" id="PIRSF000847">
    <property type="entry name" value="Phos_ph_gly_syn"/>
    <property type="match status" value="1"/>
</dbReference>
<keyword evidence="9" id="KW-0444">Lipid biosynthesis</keyword>
<evidence type="ECO:0000256" key="5">
    <source>
        <dbReference type="ARBA" id="ARBA00010441"/>
    </source>
</evidence>
<sequence length="180" mass="20233">MNIANKLTILRVMLIPIFLVFILTDFTAMNHIYALVIFAVASFTDFLDGYLARSMNLVTNFGKFMDPLADKLLVASALIAFVYLGWLAPWVVILIISREFLISGFRVVAASEGLVIAASKWGKIKTVFQMVMILVLMARFDGEYIFYIENALVYIAVIFTIISAVDYMVKNKHVLTEGSK</sequence>
<evidence type="ECO:0000256" key="12">
    <source>
        <dbReference type="ARBA" id="ARBA00022989"/>
    </source>
</evidence>
<dbReference type="Proteomes" id="UP000294902">
    <property type="component" value="Unassembled WGS sequence"/>
</dbReference>
<reference evidence="21 22" key="1">
    <citation type="submission" date="2019-03" db="EMBL/GenBank/DDBJ databases">
        <title>Genomic Encyclopedia of Type Strains, Phase IV (KMG-IV): sequencing the most valuable type-strain genomes for metagenomic binning, comparative biology and taxonomic classification.</title>
        <authorList>
            <person name="Goeker M."/>
        </authorList>
    </citation>
    <scope>NUCLEOTIDE SEQUENCE [LARGE SCALE GENOMIC DNA]</scope>
    <source>
        <strain evidence="21 22">DSM 24629</strain>
    </source>
</reference>
<evidence type="ECO:0000256" key="20">
    <source>
        <dbReference type="SAM" id="Phobius"/>
    </source>
</evidence>
<comment type="pathway">
    <text evidence="4">Lipid metabolism.</text>
</comment>
<dbReference type="GO" id="GO:0006655">
    <property type="term" value="P:phosphatidylglycerol biosynthetic process"/>
    <property type="evidence" value="ECO:0007669"/>
    <property type="project" value="UniProtKB-UniPathway"/>
</dbReference>
<keyword evidence="16" id="KW-1208">Phospholipid metabolism</keyword>
<comment type="pathway">
    <text evidence="3">Phospholipid metabolism; phosphatidylglycerol biosynthesis; phosphatidylglycerol from CDP-diacylglycerol: step 1/2.</text>
</comment>
<dbReference type="PANTHER" id="PTHR14269:SF62">
    <property type="entry name" value="CDP-DIACYLGLYCEROL--GLYCEROL-3-PHOSPHATE 3-PHOSPHATIDYLTRANSFERASE 1, CHLOROPLASTIC"/>
    <property type="match status" value="1"/>
</dbReference>
<evidence type="ECO:0000256" key="18">
    <source>
        <dbReference type="NCBIfam" id="TIGR00560"/>
    </source>
</evidence>
<evidence type="ECO:0000256" key="6">
    <source>
        <dbReference type="ARBA" id="ARBA00013170"/>
    </source>
</evidence>
<keyword evidence="10 19" id="KW-0808">Transferase</keyword>
<proteinExistence type="inferred from homology"/>
<evidence type="ECO:0000256" key="7">
    <source>
        <dbReference type="ARBA" id="ARBA00014944"/>
    </source>
</evidence>
<comment type="caution">
    <text evidence="21">The sequence shown here is derived from an EMBL/GenBank/DDBJ whole genome shotgun (WGS) entry which is preliminary data.</text>
</comment>
<keyword evidence="13" id="KW-0443">Lipid metabolism</keyword>
<evidence type="ECO:0000256" key="1">
    <source>
        <dbReference type="ARBA" id="ARBA00003973"/>
    </source>
</evidence>
<evidence type="ECO:0000256" key="15">
    <source>
        <dbReference type="ARBA" id="ARBA00023209"/>
    </source>
</evidence>
<name>A0A4R3MKP4_9FIRM</name>
<keyword evidence="15" id="KW-0594">Phospholipid biosynthesis</keyword>
<evidence type="ECO:0000256" key="3">
    <source>
        <dbReference type="ARBA" id="ARBA00005042"/>
    </source>
</evidence>
<evidence type="ECO:0000256" key="11">
    <source>
        <dbReference type="ARBA" id="ARBA00022692"/>
    </source>
</evidence>
<evidence type="ECO:0000256" key="4">
    <source>
        <dbReference type="ARBA" id="ARBA00005189"/>
    </source>
</evidence>
<dbReference type="Gene3D" id="1.20.120.1760">
    <property type="match status" value="1"/>
</dbReference>
<dbReference type="UniPathway" id="UPA00084">
    <property type="reaction ID" value="UER00503"/>
</dbReference>
<dbReference type="InterPro" id="IPR000462">
    <property type="entry name" value="CDP-OH_P_trans"/>
</dbReference>
<evidence type="ECO:0000256" key="2">
    <source>
        <dbReference type="ARBA" id="ARBA00004651"/>
    </source>
</evidence>
<comment type="similarity">
    <text evidence="5 19">Belongs to the CDP-alcohol phosphatidyltransferase class-I family.</text>
</comment>
<keyword evidence="8" id="KW-1003">Cell membrane</keyword>
<gene>
    <name evidence="21" type="ORF">EDC18_104183</name>
</gene>
<dbReference type="EC" id="2.7.8.5" evidence="6 18"/>
<comment type="catalytic activity">
    <reaction evidence="17">
        <text>a CDP-1,2-diacyl-sn-glycerol + sn-glycerol 3-phosphate = a 1,2-diacyl-sn-glycero-3-phospho-(1'-sn-glycero-3'-phosphate) + CMP + H(+)</text>
        <dbReference type="Rhea" id="RHEA:12593"/>
        <dbReference type="ChEBI" id="CHEBI:15378"/>
        <dbReference type="ChEBI" id="CHEBI:57597"/>
        <dbReference type="ChEBI" id="CHEBI:58332"/>
        <dbReference type="ChEBI" id="CHEBI:60110"/>
        <dbReference type="ChEBI" id="CHEBI:60377"/>
        <dbReference type="EC" id="2.7.8.5"/>
    </reaction>
</comment>
<accession>A0A4R3MKP4</accession>
<dbReference type="InterPro" id="IPR004570">
    <property type="entry name" value="Phosphatidylglycerol_P_synth"/>
</dbReference>
<keyword evidence="14 20" id="KW-0472">Membrane</keyword>
<evidence type="ECO:0000256" key="19">
    <source>
        <dbReference type="RuleBase" id="RU003750"/>
    </source>
</evidence>
<dbReference type="AlphaFoldDB" id="A0A4R3MKP4"/>
<evidence type="ECO:0000313" key="21">
    <source>
        <dbReference type="EMBL" id="TCT15033.1"/>
    </source>
</evidence>
<dbReference type="FunFam" id="1.20.120.1760:FF:000004">
    <property type="entry name" value="CDP-diacylglycerol--glycerol-3-phosphate 3-phosphatidyltransferase"/>
    <property type="match status" value="1"/>
</dbReference>
<feature type="transmembrane region" description="Helical" evidence="20">
    <location>
        <begin position="144"/>
        <end position="165"/>
    </location>
</feature>
<keyword evidence="22" id="KW-1185">Reference proteome</keyword>
<dbReference type="PANTHER" id="PTHR14269">
    <property type="entry name" value="CDP-DIACYLGLYCEROL--GLYCEROL-3-PHOSPHATE 3-PHOSPHATIDYLTRANSFERASE-RELATED"/>
    <property type="match status" value="1"/>
</dbReference>
<dbReference type="PROSITE" id="PS00379">
    <property type="entry name" value="CDP_ALCOHOL_P_TRANSF"/>
    <property type="match status" value="1"/>
</dbReference>
<keyword evidence="11 20" id="KW-0812">Transmembrane</keyword>
<dbReference type="Pfam" id="PF01066">
    <property type="entry name" value="CDP-OH_P_transf"/>
    <property type="match status" value="1"/>
</dbReference>
<dbReference type="InterPro" id="IPR043130">
    <property type="entry name" value="CDP-OH_PTrfase_TM_dom"/>
</dbReference>
<comment type="subcellular location">
    <subcellularLocation>
        <location evidence="2">Cell membrane</location>
        <topology evidence="2">Multi-pass membrane protein</topology>
    </subcellularLocation>
</comment>
<keyword evidence="12 20" id="KW-1133">Transmembrane helix</keyword>
<evidence type="ECO:0000256" key="9">
    <source>
        <dbReference type="ARBA" id="ARBA00022516"/>
    </source>
</evidence>
<dbReference type="NCBIfam" id="TIGR00560">
    <property type="entry name" value="pgsA"/>
    <property type="match status" value="1"/>
</dbReference>
<dbReference type="InterPro" id="IPR048254">
    <property type="entry name" value="CDP_ALCOHOL_P_TRANSF_CS"/>
</dbReference>
<evidence type="ECO:0000256" key="16">
    <source>
        <dbReference type="ARBA" id="ARBA00023264"/>
    </source>
</evidence>
<dbReference type="GO" id="GO:0005886">
    <property type="term" value="C:plasma membrane"/>
    <property type="evidence" value="ECO:0007669"/>
    <property type="project" value="UniProtKB-SubCell"/>
</dbReference>
<organism evidence="21 22">
    <name type="scientific">Natranaerovirga pectinivora</name>
    <dbReference type="NCBI Taxonomy" id="682400"/>
    <lineage>
        <taxon>Bacteria</taxon>
        <taxon>Bacillati</taxon>
        <taxon>Bacillota</taxon>
        <taxon>Clostridia</taxon>
        <taxon>Lachnospirales</taxon>
        <taxon>Natranaerovirgaceae</taxon>
        <taxon>Natranaerovirga</taxon>
    </lineage>
</organism>
<evidence type="ECO:0000256" key="17">
    <source>
        <dbReference type="ARBA" id="ARBA00048586"/>
    </source>
</evidence>
<evidence type="ECO:0000256" key="8">
    <source>
        <dbReference type="ARBA" id="ARBA00022475"/>
    </source>
</evidence>
<evidence type="ECO:0000256" key="13">
    <source>
        <dbReference type="ARBA" id="ARBA00023098"/>
    </source>
</evidence>
<dbReference type="InterPro" id="IPR050324">
    <property type="entry name" value="CDP-alcohol_PTase-I"/>
</dbReference>
<evidence type="ECO:0000256" key="14">
    <source>
        <dbReference type="ARBA" id="ARBA00023136"/>
    </source>
</evidence>
<dbReference type="OrthoDB" id="9796672at2"/>
<comment type="function">
    <text evidence="1">This protein catalyzes the committed step to the synthesis of the acidic phospholipids.</text>
</comment>